<name>A0A0B7AYH5_9EUPU</name>
<organism evidence="1">
    <name type="scientific">Arion vulgaris</name>
    <dbReference type="NCBI Taxonomy" id="1028688"/>
    <lineage>
        <taxon>Eukaryota</taxon>
        <taxon>Metazoa</taxon>
        <taxon>Spiralia</taxon>
        <taxon>Lophotrochozoa</taxon>
        <taxon>Mollusca</taxon>
        <taxon>Gastropoda</taxon>
        <taxon>Heterobranchia</taxon>
        <taxon>Euthyneura</taxon>
        <taxon>Panpulmonata</taxon>
        <taxon>Eupulmonata</taxon>
        <taxon>Stylommatophora</taxon>
        <taxon>Helicina</taxon>
        <taxon>Arionoidea</taxon>
        <taxon>Arionidae</taxon>
        <taxon>Arion</taxon>
    </lineage>
</organism>
<sequence>MDQRHGYNKDGSPISKLITCWASDNVLWKFWGPRLACAKNSKCAHSMQLDYRKL</sequence>
<reference evidence="1" key="1">
    <citation type="submission" date="2014-12" db="EMBL/GenBank/DDBJ databases">
        <title>Insight into the proteome of Arion vulgaris.</title>
        <authorList>
            <person name="Aradska J."/>
            <person name="Bulat T."/>
            <person name="Smidak R."/>
            <person name="Sarate P."/>
            <person name="Gangsoo J."/>
            <person name="Sialana F."/>
            <person name="Bilban M."/>
            <person name="Lubec G."/>
        </authorList>
    </citation>
    <scope>NUCLEOTIDE SEQUENCE</scope>
    <source>
        <tissue evidence="1">Skin</tissue>
    </source>
</reference>
<accession>A0A0B7AYH5</accession>
<dbReference type="AlphaFoldDB" id="A0A0B7AYH5"/>
<proteinExistence type="predicted"/>
<dbReference type="EMBL" id="HACG01039249">
    <property type="protein sequence ID" value="CEK86114.1"/>
    <property type="molecule type" value="Transcribed_RNA"/>
</dbReference>
<evidence type="ECO:0000313" key="1">
    <source>
        <dbReference type="EMBL" id="CEK86114.1"/>
    </source>
</evidence>
<protein>
    <submittedName>
        <fullName evidence="1">Uncharacterized protein</fullName>
    </submittedName>
</protein>
<gene>
    <name evidence="1" type="primary">ORF151914</name>
</gene>